<dbReference type="InterPro" id="IPR029044">
    <property type="entry name" value="Nucleotide-diphossugar_trans"/>
</dbReference>
<gene>
    <name evidence="4" type="ordered locus">Dde_3687</name>
</gene>
<evidence type="ECO:0000256" key="3">
    <source>
        <dbReference type="ARBA" id="ARBA00022985"/>
    </source>
</evidence>
<dbReference type="EC" id="2.7.7.38" evidence="4"/>
<dbReference type="EMBL" id="CP000112">
    <property type="protein sequence ID" value="ABB40480.1"/>
    <property type="molecule type" value="Genomic_DNA"/>
</dbReference>
<evidence type="ECO:0000256" key="2">
    <source>
        <dbReference type="ARBA" id="ARBA00022695"/>
    </source>
</evidence>
<dbReference type="AlphaFoldDB" id="Q30V16"/>
<dbReference type="NCBIfam" id="NF003952">
    <property type="entry name" value="PRK05450.1-5"/>
    <property type="match status" value="1"/>
</dbReference>
<dbReference type="STRING" id="207559.Dde_3687"/>
<keyword evidence="3" id="KW-0448">Lipopolysaccharide biosynthesis</keyword>
<dbReference type="InterPro" id="IPR003329">
    <property type="entry name" value="Cytidylyl_trans"/>
</dbReference>
<name>Q30V16_OLEA2</name>
<dbReference type="Gene3D" id="3.90.550.10">
    <property type="entry name" value="Spore Coat Polysaccharide Biosynthesis Protein SpsA, Chain A"/>
    <property type="match status" value="1"/>
</dbReference>
<dbReference type="InterPro" id="IPR004528">
    <property type="entry name" value="KdsB"/>
</dbReference>
<dbReference type="GO" id="GO:0005829">
    <property type="term" value="C:cytosol"/>
    <property type="evidence" value="ECO:0007669"/>
    <property type="project" value="TreeGrafter"/>
</dbReference>
<keyword evidence="1 4" id="KW-0808">Transferase</keyword>
<sequence>MNIIAIIPARMGSSRFPGKPLADIHGVPMVGHVALRTAMAPAVSETWIATCDEEIMEYARKAGIKAVMTADTHERCTDRTAEAMLKIEEMTGKSVDIVVMVQGDEPMVTPDMIDAAIAPMLEDASVNVTNLMADMETEAEFEDPNEVKVVTDLHGDALYFSREPVPSRKKGVLNVPMRKQVCVIPFRRDYLLRFNNLPETPLERIESVDMMRILEHGEKVRMVPFSGRTLSVDTPQDLERARAMMQQDTLRRDYTGA</sequence>
<dbReference type="GO" id="GO:0008690">
    <property type="term" value="F:3-deoxy-manno-octulosonate cytidylyltransferase activity"/>
    <property type="evidence" value="ECO:0007669"/>
    <property type="project" value="UniProtKB-EC"/>
</dbReference>
<dbReference type="SUPFAM" id="SSF53448">
    <property type="entry name" value="Nucleotide-diphospho-sugar transferases"/>
    <property type="match status" value="1"/>
</dbReference>
<proteinExistence type="predicted"/>
<dbReference type="GO" id="GO:0009103">
    <property type="term" value="P:lipopolysaccharide biosynthetic process"/>
    <property type="evidence" value="ECO:0007669"/>
    <property type="project" value="UniProtKB-KW"/>
</dbReference>
<evidence type="ECO:0000313" key="4">
    <source>
        <dbReference type="EMBL" id="ABB40480.1"/>
    </source>
</evidence>
<dbReference type="Proteomes" id="UP000002710">
    <property type="component" value="Chromosome"/>
</dbReference>
<dbReference type="PANTHER" id="PTHR42866:SF2">
    <property type="entry name" value="3-DEOXY-MANNO-OCTULOSONATE CYTIDYLYLTRANSFERASE, MITOCHONDRIAL"/>
    <property type="match status" value="1"/>
</dbReference>
<evidence type="ECO:0000313" key="5">
    <source>
        <dbReference type="Proteomes" id="UP000002710"/>
    </source>
</evidence>
<keyword evidence="5" id="KW-1185">Reference proteome</keyword>
<dbReference type="PANTHER" id="PTHR42866">
    <property type="entry name" value="3-DEOXY-MANNO-OCTULOSONATE CYTIDYLYLTRANSFERASE"/>
    <property type="match status" value="1"/>
</dbReference>
<dbReference type="NCBIfam" id="NF009905">
    <property type="entry name" value="PRK13368.1"/>
    <property type="match status" value="1"/>
</dbReference>
<dbReference type="Pfam" id="PF02348">
    <property type="entry name" value="CTP_transf_3"/>
    <property type="match status" value="1"/>
</dbReference>
<dbReference type="NCBIfam" id="TIGR00466">
    <property type="entry name" value="kdsB"/>
    <property type="match status" value="1"/>
</dbReference>
<organism evidence="4 5">
    <name type="scientific">Oleidesulfovibrio alaskensis (strain ATCC BAA-1058 / DSM 17464 / G20)</name>
    <name type="common">Desulfovibrio alaskensis</name>
    <dbReference type="NCBI Taxonomy" id="207559"/>
    <lineage>
        <taxon>Bacteria</taxon>
        <taxon>Pseudomonadati</taxon>
        <taxon>Thermodesulfobacteriota</taxon>
        <taxon>Desulfovibrionia</taxon>
        <taxon>Desulfovibrionales</taxon>
        <taxon>Desulfovibrionaceae</taxon>
        <taxon>Oleidesulfovibrio</taxon>
    </lineage>
</organism>
<dbReference type="eggNOG" id="COG1212">
    <property type="taxonomic scope" value="Bacteria"/>
</dbReference>
<accession>Q30V16</accession>
<dbReference type="HOGENOM" id="CLU_065038_0_1_7"/>
<keyword evidence="2 4" id="KW-0548">Nucleotidyltransferase</keyword>
<dbReference type="KEGG" id="dde:Dde_3687"/>
<reference evidence="4 5" key="1">
    <citation type="journal article" date="2011" name="J. Bacteriol.">
        <title>Complete genome sequence and updated annotation of Desulfovibrio alaskensis G20.</title>
        <authorList>
            <person name="Hauser L.J."/>
            <person name="Land M.L."/>
            <person name="Brown S.D."/>
            <person name="Larimer F."/>
            <person name="Keller K.L."/>
            <person name="Rapp-Giles B.J."/>
            <person name="Price M.N."/>
            <person name="Lin M."/>
            <person name="Bruce D.C."/>
            <person name="Detter J.C."/>
            <person name="Tapia R."/>
            <person name="Han C.S."/>
            <person name="Goodwin L.A."/>
            <person name="Cheng J.F."/>
            <person name="Pitluck S."/>
            <person name="Copeland A."/>
            <person name="Lucas S."/>
            <person name="Nolan M."/>
            <person name="Lapidus A.L."/>
            <person name="Palumbo A.V."/>
            <person name="Wall J.D."/>
        </authorList>
    </citation>
    <scope>NUCLEOTIDE SEQUENCE [LARGE SCALE GENOMIC DNA]</scope>
    <source>
        <strain evidence="5">ATCC BAA 1058 / DSM 17464 / G20</strain>
    </source>
</reference>
<dbReference type="CDD" id="cd02517">
    <property type="entry name" value="CMP-KDO-Synthetase"/>
    <property type="match status" value="1"/>
</dbReference>
<evidence type="ECO:0000256" key="1">
    <source>
        <dbReference type="ARBA" id="ARBA00022679"/>
    </source>
</evidence>
<protein>
    <submittedName>
        <fullName evidence="4">3-deoxy-D-manno-octulosonate cytidylyltransferase</fullName>
        <ecNumber evidence="4">2.7.7.38</ecNumber>
    </submittedName>
</protein>
<dbReference type="RefSeq" id="WP_011369350.1">
    <property type="nucleotide sequence ID" value="NC_007519.1"/>
</dbReference>